<dbReference type="SUPFAM" id="SSF50998">
    <property type="entry name" value="Quinoprotein alcohol dehydrogenase-like"/>
    <property type="match status" value="1"/>
</dbReference>
<name>A0A559JN72_9BACL</name>
<dbReference type="InterPro" id="IPR003343">
    <property type="entry name" value="Big_2"/>
</dbReference>
<dbReference type="PANTHER" id="PTHR43308">
    <property type="entry name" value="OUTER MEMBRANE PROTEIN ALPHA-RELATED"/>
    <property type="match status" value="1"/>
</dbReference>
<dbReference type="Pfam" id="PF02368">
    <property type="entry name" value="Big_2"/>
    <property type="match status" value="1"/>
</dbReference>
<protein>
    <submittedName>
        <fullName evidence="3">PQQ-binding-like beta-propeller repeat protein</fullName>
    </submittedName>
</protein>
<evidence type="ECO:0000313" key="4">
    <source>
        <dbReference type="Proteomes" id="UP000316330"/>
    </source>
</evidence>
<dbReference type="Pfam" id="PF00395">
    <property type="entry name" value="SLH"/>
    <property type="match status" value="3"/>
</dbReference>
<gene>
    <name evidence="3" type="ORF">FPZ45_09355</name>
</gene>
<dbReference type="OrthoDB" id="1858867at2"/>
<dbReference type="InterPro" id="IPR001119">
    <property type="entry name" value="SLH_dom"/>
</dbReference>
<feature type="domain" description="SLH" evidence="2">
    <location>
        <begin position="639"/>
        <end position="695"/>
    </location>
</feature>
<dbReference type="Gene3D" id="2.40.128.630">
    <property type="match status" value="2"/>
</dbReference>
<dbReference type="AlphaFoldDB" id="A0A559JN72"/>
<comment type="caution">
    <text evidence="3">The sequence shown here is derived from an EMBL/GenBank/DDBJ whole genome shotgun (WGS) entry which is preliminary data.</text>
</comment>
<evidence type="ECO:0000256" key="1">
    <source>
        <dbReference type="SAM" id="MobiDB-lite"/>
    </source>
</evidence>
<reference evidence="3 4" key="1">
    <citation type="submission" date="2019-07" db="EMBL/GenBank/DDBJ databases">
        <authorList>
            <person name="Kim J."/>
        </authorList>
    </citation>
    <scope>NUCLEOTIDE SEQUENCE [LARGE SCALE GENOMIC DNA]</scope>
    <source>
        <strain evidence="3 4">G13</strain>
    </source>
</reference>
<dbReference type="Gene3D" id="2.60.40.1080">
    <property type="match status" value="1"/>
</dbReference>
<dbReference type="InterPro" id="IPR018391">
    <property type="entry name" value="PQQ_b-propeller_rpt"/>
</dbReference>
<evidence type="ECO:0000259" key="2">
    <source>
        <dbReference type="PROSITE" id="PS51272"/>
    </source>
</evidence>
<dbReference type="InterPro" id="IPR002372">
    <property type="entry name" value="PQQ_rpt_dom"/>
</dbReference>
<dbReference type="InterPro" id="IPR011047">
    <property type="entry name" value="Quinoprotein_ADH-like_sf"/>
</dbReference>
<feature type="compositionally biased region" description="Basic and acidic residues" evidence="1">
    <location>
        <begin position="508"/>
        <end position="522"/>
    </location>
</feature>
<feature type="region of interest" description="Disordered" evidence="1">
    <location>
        <begin position="477"/>
        <end position="522"/>
    </location>
</feature>
<dbReference type="InterPro" id="IPR015943">
    <property type="entry name" value="WD40/YVTN_repeat-like_dom_sf"/>
</dbReference>
<evidence type="ECO:0000313" key="3">
    <source>
        <dbReference type="EMBL" id="TVY01335.1"/>
    </source>
</evidence>
<accession>A0A559JN72</accession>
<dbReference type="PROSITE" id="PS51272">
    <property type="entry name" value="SLH"/>
    <property type="match status" value="3"/>
</dbReference>
<dbReference type="Pfam" id="PF13360">
    <property type="entry name" value="PQQ_2"/>
    <property type="match status" value="1"/>
</dbReference>
<dbReference type="SUPFAM" id="SSF49373">
    <property type="entry name" value="Invasin/intimin cell-adhesion fragments"/>
    <property type="match status" value="1"/>
</dbReference>
<dbReference type="EMBL" id="VNJJ01000004">
    <property type="protein sequence ID" value="TVY01335.1"/>
    <property type="molecule type" value="Genomic_DNA"/>
</dbReference>
<feature type="domain" description="SLH" evidence="2">
    <location>
        <begin position="574"/>
        <end position="637"/>
    </location>
</feature>
<dbReference type="Proteomes" id="UP000316330">
    <property type="component" value="Unassembled WGS sequence"/>
</dbReference>
<dbReference type="Gene3D" id="2.130.10.10">
    <property type="entry name" value="YVTN repeat-like/Quinoprotein amine dehydrogenase"/>
    <property type="match status" value="1"/>
</dbReference>
<keyword evidence="4" id="KW-1185">Reference proteome</keyword>
<dbReference type="InterPro" id="IPR008964">
    <property type="entry name" value="Invasin/intimin_cell_adhesion"/>
</dbReference>
<dbReference type="SMART" id="SM00564">
    <property type="entry name" value="PQQ"/>
    <property type="match status" value="7"/>
</dbReference>
<dbReference type="SMART" id="SM00635">
    <property type="entry name" value="BID_2"/>
    <property type="match status" value="1"/>
</dbReference>
<proteinExistence type="predicted"/>
<sequence>MNRKEGFAMPATAKRKAWRLVLSVFLFISMLFPTAAASGISPVTAIDSIDIKLKDIPILKIGNPKGSVRWERPMDRPTSPVIDSEGIVYIGENMTLHAVYPDGTEKWTMELDGWPSVPVPGEDGTIYVSVSILEGDHLKATILAIGPDGKKKWQFALEGSRGLLSPEAIPAIGADGTIYVGGTSNKKLYALRPNGTKKWEFVAGGPVSPPSIGKDGTIYAGATDGVLYALAPNGKKIGSFATPNPIYQAPVIGADGTLYVGASSITAGAELYAIGPDGSKRWNRNYETYTPPAIGADGTLYMGAYKGLLAVRPDGSVKWSFELGGRVRTAPAIAPDGTIYAGSDKEVFYALNPDSSVKWEYAASGVSFHSPKIADDGTVYMASSSALLALGTVPPSSVNLDKKTLTLQAGTGETLKATVVPENAANKRVKWSSSNGAIAEVDNAGTVTGKAQGTAKIIATTEEGGFFDICTVTVTPAPAKDPEVPDKAPGVPDKAPEVPDKAPGVPDKAPEEPDKPILTDIGGRKDSTEIMKAVELDIVRGYSDRTFRPDGNVTRAEFASMLMRGVKPEDEGASLAFKDNKEIGAWAVQPVRQAVKLGIINGYKDGTFRPNDNITHAEMISMVIRASGMTESSASKTGLTDDKDIPKWARPAVSKAEETGIIIVGGLPDGKFAPQALSTRAEAASAIVRMLEIQR</sequence>
<dbReference type="InterPro" id="IPR051465">
    <property type="entry name" value="Cell_Envelope_Struct_Comp"/>
</dbReference>
<organism evidence="3 4">
    <name type="scientific">Cohnella terricola</name>
    <dbReference type="NCBI Taxonomy" id="1289167"/>
    <lineage>
        <taxon>Bacteria</taxon>
        <taxon>Bacillati</taxon>
        <taxon>Bacillota</taxon>
        <taxon>Bacilli</taxon>
        <taxon>Bacillales</taxon>
        <taxon>Paenibacillaceae</taxon>
        <taxon>Cohnella</taxon>
    </lineage>
</organism>
<feature type="domain" description="SLH" evidence="2">
    <location>
        <begin position="513"/>
        <end position="573"/>
    </location>
</feature>